<name>A0A6S7HTF3_PARCT</name>
<keyword evidence="2" id="KW-1185">Reference proteome</keyword>
<gene>
    <name evidence="1" type="ORF">PACLA_8A034722</name>
</gene>
<dbReference type="Proteomes" id="UP001152795">
    <property type="component" value="Unassembled WGS sequence"/>
</dbReference>
<organism evidence="1 2">
    <name type="scientific">Paramuricea clavata</name>
    <name type="common">Red gorgonian</name>
    <name type="synonym">Violescent sea-whip</name>
    <dbReference type="NCBI Taxonomy" id="317549"/>
    <lineage>
        <taxon>Eukaryota</taxon>
        <taxon>Metazoa</taxon>
        <taxon>Cnidaria</taxon>
        <taxon>Anthozoa</taxon>
        <taxon>Octocorallia</taxon>
        <taxon>Malacalcyonacea</taxon>
        <taxon>Plexauridae</taxon>
        <taxon>Paramuricea</taxon>
    </lineage>
</organism>
<evidence type="ECO:0000313" key="1">
    <source>
        <dbReference type="EMBL" id="CAB3996847.1"/>
    </source>
</evidence>
<evidence type="ECO:0000313" key="2">
    <source>
        <dbReference type="Proteomes" id="UP001152795"/>
    </source>
</evidence>
<proteinExistence type="predicted"/>
<dbReference type="OrthoDB" id="687996at2759"/>
<dbReference type="AlphaFoldDB" id="A0A6S7HTF3"/>
<dbReference type="EMBL" id="CACRXK020002959">
    <property type="protein sequence ID" value="CAB3996847.1"/>
    <property type="molecule type" value="Genomic_DNA"/>
</dbReference>
<protein>
    <submittedName>
        <fullName evidence="1">Uncharacterized protein</fullName>
    </submittedName>
</protein>
<comment type="caution">
    <text evidence="1">The sequence shown here is derived from an EMBL/GenBank/DDBJ whole genome shotgun (WGS) entry which is preliminary data.</text>
</comment>
<reference evidence="1" key="1">
    <citation type="submission" date="2020-04" db="EMBL/GenBank/DDBJ databases">
        <authorList>
            <person name="Alioto T."/>
            <person name="Alioto T."/>
            <person name="Gomez Garrido J."/>
        </authorList>
    </citation>
    <scope>NUCLEOTIDE SEQUENCE</scope>
    <source>
        <strain evidence="1">A484AB</strain>
    </source>
</reference>
<sequence>MGALIPIAISIAGIITTVVVAGTKTITGAANGLGAAGKALEKFAKAALPILKGTIKVRRFFDEEARDKPIADPEKKFRVEVFLFIDTATSQLEERFKGQTFVYCG</sequence>
<accession>A0A6S7HTF3</accession>